<name>A0ABZ1CCC5_9BACT</name>
<evidence type="ECO:0000259" key="1">
    <source>
        <dbReference type="Pfam" id="PF01370"/>
    </source>
</evidence>
<proteinExistence type="predicted"/>
<dbReference type="InterPro" id="IPR050177">
    <property type="entry name" value="Lipid_A_modif_metabolic_enz"/>
</dbReference>
<protein>
    <submittedName>
        <fullName evidence="2">SDR family oxidoreductase</fullName>
    </submittedName>
</protein>
<dbReference type="CDD" id="cd08946">
    <property type="entry name" value="SDR_e"/>
    <property type="match status" value="1"/>
</dbReference>
<dbReference type="InterPro" id="IPR036291">
    <property type="entry name" value="NAD(P)-bd_dom_sf"/>
</dbReference>
<dbReference type="Proteomes" id="UP000738431">
    <property type="component" value="Chromosome"/>
</dbReference>
<dbReference type="EMBL" id="CP139781">
    <property type="protein sequence ID" value="WRQ89322.1"/>
    <property type="molecule type" value="Genomic_DNA"/>
</dbReference>
<keyword evidence="3" id="KW-1185">Reference proteome</keyword>
<feature type="domain" description="NAD-dependent epimerase/dehydratase" evidence="1">
    <location>
        <begin position="4"/>
        <end position="229"/>
    </location>
</feature>
<reference evidence="2 3" key="1">
    <citation type="submission" date="2023-12" db="EMBL/GenBank/DDBJ databases">
        <title>Description of an unclassified Opitutus bacterium of Verrucomicrobiota.</title>
        <authorList>
            <person name="Zhang D.-F."/>
        </authorList>
    </citation>
    <scope>NUCLEOTIDE SEQUENCE [LARGE SCALE GENOMIC DNA]</scope>
    <source>
        <strain evidence="2 3">WL0086</strain>
    </source>
</reference>
<organism evidence="2 3">
    <name type="scientific">Actomonas aquatica</name>
    <dbReference type="NCBI Taxonomy" id="2866162"/>
    <lineage>
        <taxon>Bacteria</taxon>
        <taxon>Pseudomonadati</taxon>
        <taxon>Verrucomicrobiota</taxon>
        <taxon>Opitutia</taxon>
        <taxon>Opitutales</taxon>
        <taxon>Opitutaceae</taxon>
        <taxon>Actomonas</taxon>
    </lineage>
</organism>
<dbReference type="SUPFAM" id="SSF51735">
    <property type="entry name" value="NAD(P)-binding Rossmann-fold domains"/>
    <property type="match status" value="1"/>
</dbReference>
<evidence type="ECO:0000313" key="3">
    <source>
        <dbReference type="Proteomes" id="UP000738431"/>
    </source>
</evidence>
<dbReference type="InterPro" id="IPR001509">
    <property type="entry name" value="Epimerase_deHydtase"/>
</dbReference>
<dbReference type="PANTHER" id="PTHR43245">
    <property type="entry name" value="BIFUNCTIONAL POLYMYXIN RESISTANCE PROTEIN ARNA"/>
    <property type="match status" value="1"/>
</dbReference>
<gene>
    <name evidence="2" type="ORF">K1X11_007870</name>
</gene>
<dbReference type="Gene3D" id="3.40.50.720">
    <property type="entry name" value="NAD(P)-binding Rossmann-like Domain"/>
    <property type="match status" value="1"/>
</dbReference>
<accession>A0ABZ1CCC5</accession>
<evidence type="ECO:0000313" key="2">
    <source>
        <dbReference type="EMBL" id="WRQ89322.1"/>
    </source>
</evidence>
<dbReference type="Pfam" id="PF01370">
    <property type="entry name" value="Epimerase"/>
    <property type="match status" value="1"/>
</dbReference>
<dbReference type="PANTHER" id="PTHR43245:SF23">
    <property type="entry name" value="NAD(P)-BINDING DOMAIN-CONTAINING PROTEIN"/>
    <property type="match status" value="1"/>
</dbReference>
<sequence>MNLLVTGGCGYIGAPLTQTLLALGHDVTVIDAQWHGCNLPIHPRLNLSLDPLPDLQRIDLASIDAIVHLAGIADPATAATNPELVWSTNVANTTLLLEAAINAGVKHFVHCSAAAIYGNTLEGARTEADLIQTPDLLSKSLLFAERLVQGYRHDLRVDVVRPGLVCGVSPRMRLDLPVNLFTMQALTRGRITVEDPTGSASHTHLRDLVRLFVALLERETLPAGLYNAGFETVNHLDLALRVAHQIPCDLEVAHHGASNASNLDSSRLQKLGFQPTYKIDDAIWEIAAEHRMGRLSDREAFYNRPIAPESQLVA</sequence>
<dbReference type="RefSeq" id="WP_221029987.1">
    <property type="nucleotide sequence ID" value="NZ_CP139781.1"/>
</dbReference>